<accession>W9CGP8</accession>
<feature type="transmembrane region" description="Helical" evidence="1">
    <location>
        <begin position="90"/>
        <end position="115"/>
    </location>
</feature>
<name>W9CGP8_SCLBF</name>
<feature type="transmembrane region" description="Helical" evidence="1">
    <location>
        <begin position="186"/>
        <end position="207"/>
    </location>
</feature>
<dbReference type="OrthoDB" id="3890746at2759"/>
<evidence type="ECO:0000313" key="2">
    <source>
        <dbReference type="EMBL" id="ESZ93715.1"/>
    </source>
</evidence>
<feature type="transmembrane region" description="Helical" evidence="1">
    <location>
        <begin position="127"/>
        <end position="148"/>
    </location>
</feature>
<keyword evidence="1" id="KW-0472">Membrane</keyword>
<comment type="caution">
    <text evidence="2">The sequence shown here is derived from an EMBL/GenBank/DDBJ whole genome shotgun (WGS) entry which is preliminary data.</text>
</comment>
<protein>
    <submittedName>
        <fullName evidence="2">Uncharacterized protein</fullName>
    </submittedName>
</protein>
<feature type="transmembrane region" description="Helical" evidence="1">
    <location>
        <begin position="44"/>
        <end position="70"/>
    </location>
</feature>
<keyword evidence="1" id="KW-0812">Transmembrane</keyword>
<dbReference type="Proteomes" id="UP000019487">
    <property type="component" value="Unassembled WGS sequence"/>
</dbReference>
<organism evidence="2 3">
    <name type="scientific">Sclerotinia borealis (strain F-4128)</name>
    <dbReference type="NCBI Taxonomy" id="1432307"/>
    <lineage>
        <taxon>Eukaryota</taxon>
        <taxon>Fungi</taxon>
        <taxon>Dikarya</taxon>
        <taxon>Ascomycota</taxon>
        <taxon>Pezizomycotina</taxon>
        <taxon>Leotiomycetes</taxon>
        <taxon>Helotiales</taxon>
        <taxon>Sclerotiniaceae</taxon>
        <taxon>Sclerotinia</taxon>
    </lineage>
</organism>
<keyword evidence="1" id="KW-1133">Transmembrane helix</keyword>
<dbReference type="AlphaFoldDB" id="W9CGP8"/>
<keyword evidence="3" id="KW-1185">Reference proteome</keyword>
<evidence type="ECO:0000256" key="1">
    <source>
        <dbReference type="SAM" id="Phobius"/>
    </source>
</evidence>
<sequence length="234" mass="24548">MAGPSPSPESKQPLTIVTSSFQEFTPEAPPSPPRSTLLQHANTALTAISAVFGLIIMATAADTLSVYHSTHLGSEFHLPVWPQSFDIKPTIAGVVCGVLIFVMNSVALVGQLVPAFRRNPLSLLTKLITILPLAIALIAAIVGTVMPLNALTSSTSWSVQSWSCQWSNINTSTAPHWGTLCSESKAAGIMSVCVIPLDALIIASMLASMVMGGQGTGGVARGQWERKGSQGDKL</sequence>
<reference evidence="2 3" key="1">
    <citation type="journal article" date="2014" name="Genome Announc.">
        <title>Draft genome sequence of Sclerotinia borealis, a psychrophilic plant pathogenic fungus.</title>
        <authorList>
            <person name="Mardanov A.V."/>
            <person name="Beletsky A.V."/>
            <person name="Kadnikov V.V."/>
            <person name="Ignatov A.N."/>
            <person name="Ravin N.V."/>
        </authorList>
    </citation>
    <scope>NUCLEOTIDE SEQUENCE [LARGE SCALE GENOMIC DNA]</scope>
    <source>
        <strain evidence="3">F-4157</strain>
    </source>
</reference>
<gene>
    <name evidence="2" type="ORF">SBOR_5900</name>
</gene>
<evidence type="ECO:0000313" key="3">
    <source>
        <dbReference type="Proteomes" id="UP000019487"/>
    </source>
</evidence>
<dbReference type="HOGENOM" id="CLU_090736_0_0_1"/>
<proteinExistence type="predicted"/>
<dbReference type="EMBL" id="AYSA01000294">
    <property type="protein sequence ID" value="ESZ93715.1"/>
    <property type="molecule type" value="Genomic_DNA"/>
</dbReference>